<dbReference type="Proteomes" id="UP000318014">
    <property type="component" value="Genome"/>
</dbReference>
<evidence type="ECO:0000313" key="4">
    <source>
        <dbReference type="Proteomes" id="UP000318014"/>
    </source>
</evidence>
<dbReference type="Proteomes" id="UP000318205">
    <property type="component" value="Segment"/>
</dbReference>
<dbReference type="EMBL" id="MF661791">
    <property type="protein sequence ID" value="ATX75072.1"/>
    <property type="molecule type" value="Genomic_DNA"/>
</dbReference>
<keyword evidence="1" id="KW-0472">Membrane</keyword>
<organism evidence="2 5">
    <name type="scientific">Eastern grey kangaroopox virus</name>
    <dbReference type="NCBI Taxonomy" id="2042482"/>
    <lineage>
        <taxon>Viruses</taxon>
        <taxon>Varidnaviria</taxon>
        <taxon>Bamfordvirae</taxon>
        <taxon>Nucleocytoviricota</taxon>
        <taxon>Pokkesviricetes</taxon>
        <taxon>Chitovirales</taxon>
        <taxon>Poxviridae</taxon>
        <taxon>Chordopoxvirinae</taxon>
        <taxon>Macropopoxvirus</taxon>
        <taxon>Macropopoxvirus mgiganteuspox</taxon>
        <taxon>Eastern kangaroopox virus</taxon>
    </lineage>
</organism>
<evidence type="ECO:0000313" key="2">
    <source>
        <dbReference type="EMBL" id="ATI21167.1"/>
    </source>
</evidence>
<name>A0A2C9DT34_9POXV</name>
<reference evidence="2 5" key="2">
    <citation type="journal article" date="2017" name="Virus Res.">
        <title>Complete genomic characterisation of two novel poxviruses (WKPV and EKPV) from western and eastern grey kangaroos.</title>
        <authorList>
            <person name="Bennett M."/>
            <person name="Tu S.L."/>
            <person name="Upton C."/>
            <person name="McArtor C."/>
            <person name="Gillett A."/>
            <person name="Laird T."/>
            <person name="O'Dea M."/>
        </authorList>
    </citation>
    <scope>NUCLEOTIDE SEQUENCE [LARGE SCALE GENOMIC DNA]</scope>
    <source>
        <strain evidence="2">Sunshine Coast</strain>
    </source>
</reference>
<accession>A0A2C9DT34</accession>
<reference evidence="3" key="3">
    <citation type="submission" date="2018-08" db="EMBL/GenBank/DDBJ databases">
        <authorList>
            <person name="Ferrada E.E."/>
            <person name="Latorre B.A."/>
        </authorList>
    </citation>
    <scope>NUCLEOTIDE SEQUENCE</scope>
    <source>
        <strain evidence="3">NSW</strain>
    </source>
</reference>
<protein>
    <submittedName>
        <fullName evidence="2">Entry/fusion complex component myristylprotein</fullName>
    </submittedName>
</protein>
<evidence type="ECO:0000313" key="3">
    <source>
        <dbReference type="EMBL" id="ATX75072.1"/>
    </source>
</evidence>
<dbReference type="Pfam" id="PF03003">
    <property type="entry name" value="Pox_G9-A16"/>
    <property type="match status" value="1"/>
</dbReference>
<feature type="transmembrane region" description="Helical" evidence="1">
    <location>
        <begin position="327"/>
        <end position="348"/>
    </location>
</feature>
<keyword evidence="5" id="KW-1185">Reference proteome</keyword>
<evidence type="ECO:0000256" key="1">
    <source>
        <dbReference type="SAM" id="Phobius"/>
    </source>
</evidence>
<dbReference type="InterPro" id="IPR004251">
    <property type="entry name" value="Pox_virus_G9/A16"/>
</dbReference>
<keyword evidence="1" id="KW-1133">Transmembrane helix</keyword>
<gene>
    <name evidence="3" type="ORF">EKPV-NSW-ORF084</name>
</gene>
<dbReference type="EMBL" id="MF467281">
    <property type="protein sequence ID" value="ATI21167.1"/>
    <property type="molecule type" value="Genomic_DNA"/>
</dbReference>
<keyword evidence="1" id="KW-0812">Transmembrane</keyword>
<proteinExistence type="predicted"/>
<reference evidence="3 4" key="1">
    <citation type="journal article" date="2017" name="Sci. Rep.">
        <title>Molecular and microscopic characterization of a novel Eastern grey kangaroopox virus genome directly from a clinical sample.</title>
        <authorList>
            <person name="Sarker S."/>
            <person name="Roberts H.K."/>
            <person name="Tidd N."/>
            <person name="Ault S."/>
            <person name="Ladmore G."/>
            <person name="Peters A."/>
            <person name="Forwood J.K."/>
            <person name="Helbig K."/>
            <person name="Raidal S.R."/>
        </authorList>
    </citation>
    <scope>NUCLEOTIDE SEQUENCE [LARGE SCALE GENOMIC DNA]</scope>
    <source>
        <strain evidence="3 4">NSW</strain>
    </source>
</reference>
<evidence type="ECO:0000313" key="5">
    <source>
        <dbReference type="Proteomes" id="UP000318205"/>
    </source>
</evidence>
<sequence>MGNTVQLPVSTPPAQVYTEEMLLSAARMLETLPTARPGEYARIGLLIKDSPSFAATAAALRDTFPEFELVETAERLFALVRHRYSGDPSRCCIQGTLTHYWEDANGRISPHYSPKHHLRTCDPETKDSSTFSACDDTMLDFCSPMATGLPRDNKHREVCARWLGSAMQRTDGTPDRINSKYSTACIAAGADHPLCEDWLHVLRATGGTAYDETIDTVLVAQTDEFKRTHMRCSFPDRSAIHLASRIIEPRECWDPECLRANTNFLLSRNYHDMSLCHIYRCNVSIDNLILDERSSVKLSCRTLADAGTERVPRNRARVIERNLDRSFAVRTGLLFLMALLISWVLIVLL</sequence>